<dbReference type="Gene3D" id="1.10.10.10">
    <property type="entry name" value="Winged helix-like DNA-binding domain superfamily/Winged helix DNA-binding domain"/>
    <property type="match status" value="2"/>
</dbReference>
<dbReference type="PANTHER" id="PTHR30154">
    <property type="entry name" value="LEUCINE-RESPONSIVE REGULATORY PROTEIN"/>
    <property type="match status" value="1"/>
</dbReference>
<name>A0A7W8ELU7_9ACTN</name>
<keyword evidence="3" id="KW-0804">Transcription</keyword>
<evidence type="ECO:0000256" key="3">
    <source>
        <dbReference type="ARBA" id="ARBA00023163"/>
    </source>
</evidence>
<evidence type="ECO:0000313" key="5">
    <source>
        <dbReference type="EMBL" id="MBB5084026.1"/>
    </source>
</evidence>
<dbReference type="GO" id="GO:0043200">
    <property type="term" value="P:response to amino acid"/>
    <property type="evidence" value="ECO:0007669"/>
    <property type="project" value="TreeGrafter"/>
</dbReference>
<dbReference type="SMART" id="SM00344">
    <property type="entry name" value="HTH_ASNC"/>
    <property type="match status" value="2"/>
</dbReference>
<evidence type="ECO:0000259" key="4">
    <source>
        <dbReference type="PROSITE" id="PS50956"/>
    </source>
</evidence>
<sequence length="333" mass="36102">MNDLDELDRRILAALHVNGRASWTDIAQVIGTSTTTVARRAQQLFASGAVRVAVLPNLEHEGPVHVFMVRVSCAPGSQLQVAGLLARNPDIRFVAIVTGAHDIVFELVAPKARDLYSMLVDYVHHIPGTLNSSADLVLHTYKVTYDWSLQLLDQADKTLAVPPKPQSCEPGHLDEVDRGILAATRVDGRASFQSVADGLGISESTARRRLEAMLERGCATVATFIPAAALGFEAEILFWLSVEPAMLDSVAERLNAERGVRLITATLGQASLMCEVIMPTTADIHHFTSRTLASIPGIQSWTANVQVLAVKRGYLMWPWAEARVEAALAQTPG</sequence>
<keyword evidence="2 5" id="KW-0238">DNA-binding</keyword>
<evidence type="ECO:0000313" key="6">
    <source>
        <dbReference type="Proteomes" id="UP000568380"/>
    </source>
</evidence>
<proteinExistence type="predicted"/>
<dbReference type="InterPro" id="IPR019887">
    <property type="entry name" value="Tscrpt_reg_AsnC/Lrp_C"/>
</dbReference>
<evidence type="ECO:0000256" key="1">
    <source>
        <dbReference type="ARBA" id="ARBA00023015"/>
    </source>
</evidence>
<dbReference type="PROSITE" id="PS50956">
    <property type="entry name" value="HTH_ASNC_2"/>
    <property type="match status" value="1"/>
</dbReference>
<keyword evidence="1" id="KW-0805">Transcription regulation</keyword>
<dbReference type="Pfam" id="PF01037">
    <property type="entry name" value="AsnC_trans_reg"/>
    <property type="match status" value="1"/>
</dbReference>
<dbReference type="InterPro" id="IPR036390">
    <property type="entry name" value="WH_DNA-bd_sf"/>
</dbReference>
<dbReference type="SUPFAM" id="SSF54909">
    <property type="entry name" value="Dimeric alpha+beta barrel"/>
    <property type="match status" value="2"/>
</dbReference>
<accession>A0A7W8ELU7</accession>
<dbReference type="Proteomes" id="UP000568380">
    <property type="component" value="Unassembled WGS sequence"/>
</dbReference>
<keyword evidence="6" id="KW-1185">Reference proteome</keyword>
<dbReference type="Gene3D" id="3.30.70.920">
    <property type="match status" value="2"/>
</dbReference>
<dbReference type="InterPro" id="IPR011008">
    <property type="entry name" value="Dimeric_a/b-barrel"/>
</dbReference>
<protein>
    <submittedName>
        <fullName evidence="5">DNA-binding Lrp family transcriptional regulator</fullName>
    </submittedName>
</protein>
<dbReference type="GO" id="GO:0005829">
    <property type="term" value="C:cytosol"/>
    <property type="evidence" value="ECO:0007669"/>
    <property type="project" value="TreeGrafter"/>
</dbReference>
<comment type="caution">
    <text evidence="5">The sequence shown here is derived from an EMBL/GenBank/DDBJ whole genome shotgun (WGS) entry which is preliminary data.</text>
</comment>
<evidence type="ECO:0000256" key="2">
    <source>
        <dbReference type="ARBA" id="ARBA00023125"/>
    </source>
</evidence>
<dbReference type="SUPFAM" id="SSF46785">
    <property type="entry name" value="Winged helix' DNA-binding domain"/>
    <property type="match status" value="2"/>
</dbReference>
<dbReference type="PRINTS" id="PR00033">
    <property type="entry name" value="HTHASNC"/>
</dbReference>
<gene>
    <name evidence="5" type="ORF">HNR40_009534</name>
</gene>
<reference evidence="5 6" key="1">
    <citation type="submission" date="2020-08" db="EMBL/GenBank/DDBJ databases">
        <title>Genomic Encyclopedia of Type Strains, Phase IV (KMG-IV): sequencing the most valuable type-strain genomes for metagenomic binning, comparative biology and taxonomic classification.</title>
        <authorList>
            <person name="Goeker M."/>
        </authorList>
    </citation>
    <scope>NUCLEOTIDE SEQUENCE [LARGE SCALE GENOMIC DNA]</scope>
    <source>
        <strain evidence="5 6">DSM 45385</strain>
    </source>
</reference>
<dbReference type="PANTHER" id="PTHR30154:SF34">
    <property type="entry name" value="TRANSCRIPTIONAL REGULATOR AZLB"/>
    <property type="match status" value="1"/>
</dbReference>
<feature type="domain" description="HTH asnC-type" evidence="4">
    <location>
        <begin position="4"/>
        <end position="64"/>
    </location>
</feature>
<dbReference type="GO" id="GO:0043565">
    <property type="term" value="F:sequence-specific DNA binding"/>
    <property type="evidence" value="ECO:0007669"/>
    <property type="project" value="InterPro"/>
</dbReference>
<dbReference type="EMBL" id="JACHIN010000020">
    <property type="protein sequence ID" value="MBB5084026.1"/>
    <property type="molecule type" value="Genomic_DNA"/>
</dbReference>
<dbReference type="Pfam" id="PF13404">
    <property type="entry name" value="HTH_AsnC-type"/>
    <property type="match status" value="2"/>
</dbReference>
<dbReference type="AlphaFoldDB" id="A0A7W8ELU7"/>
<organism evidence="5 6">
    <name type="scientific">Nonomuraea endophytica</name>
    <dbReference type="NCBI Taxonomy" id="714136"/>
    <lineage>
        <taxon>Bacteria</taxon>
        <taxon>Bacillati</taxon>
        <taxon>Actinomycetota</taxon>
        <taxon>Actinomycetes</taxon>
        <taxon>Streptosporangiales</taxon>
        <taxon>Streptosporangiaceae</taxon>
        <taxon>Nonomuraea</taxon>
    </lineage>
</organism>
<dbReference type="InterPro" id="IPR036388">
    <property type="entry name" value="WH-like_DNA-bd_sf"/>
</dbReference>
<dbReference type="InterPro" id="IPR000485">
    <property type="entry name" value="AsnC-type_HTH_dom"/>
</dbReference>
<dbReference type="RefSeq" id="WP_184973614.1">
    <property type="nucleotide sequence ID" value="NZ_JACHIN010000020.1"/>
</dbReference>
<dbReference type="InterPro" id="IPR019888">
    <property type="entry name" value="Tscrpt_reg_AsnC-like"/>
</dbReference>